<keyword evidence="3" id="KW-1185">Reference proteome</keyword>
<dbReference type="EMBL" id="SELW01000541">
    <property type="protein sequence ID" value="TID22514.1"/>
    <property type="molecule type" value="Genomic_DNA"/>
</dbReference>
<dbReference type="OrthoDB" id="3992305at2759"/>
<evidence type="ECO:0000256" key="1">
    <source>
        <dbReference type="SAM" id="Coils"/>
    </source>
</evidence>
<protein>
    <submittedName>
        <fullName evidence="2">Uncharacterized protein</fullName>
    </submittedName>
</protein>
<gene>
    <name evidence="2" type="ORF">CANINC_003289</name>
</gene>
<dbReference type="AlphaFoldDB" id="A0A4T0WYZ1"/>
<dbReference type="Proteomes" id="UP000307173">
    <property type="component" value="Unassembled WGS sequence"/>
</dbReference>
<evidence type="ECO:0000313" key="2">
    <source>
        <dbReference type="EMBL" id="TID22514.1"/>
    </source>
</evidence>
<comment type="caution">
    <text evidence="2">The sequence shown here is derived from an EMBL/GenBank/DDBJ whole genome shotgun (WGS) entry which is preliminary data.</text>
</comment>
<feature type="coiled-coil region" evidence="1">
    <location>
        <begin position="907"/>
        <end position="934"/>
    </location>
</feature>
<organism evidence="2 3">
    <name type="scientific">Pichia inconspicua</name>
    <dbReference type="NCBI Taxonomy" id="52247"/>
    <lineage>
        <taxon>Eukaryota</taxon>
        <taxon>Fungi</taxon>
        <taxon>Dikarya</taxon>
        <taxon>Ascomycota</taxon>
        <taxon>Saccharomycotina</taxon>
        <taxon>Pichiomycetes</taxon>
        <taxon>Pichiales</taxon>
        <taxon>Pichiaceae</taxon>
        <taxon>Pichia</taxon>
    </lineage>
</organism>
<name>A0A4T0WYZ1_9ASCO</name>
<proteinExistence type="predicted"/>
<evidence type="ECO:0000313" key="3">
    <source>
        <dbReference type="Proteomes" id="UP000307173"/>
    </source>
</evidence>
<sequence>MLSRIRYCYKCNEKFYIIMINRHYSSSKIKNHNPINSPTNSRNETKISQKLTSLLNDSIDSLQDYLLRQTPEYTEFTTGSRSETLLYSQSQERNFQMTSISDLPSSLHNINDKRIEYLDLRNPKDIDLLANIPKDERFSSVPEATQFMERTGKCNVPRILNLYIRGLPEISDNHPKLRESKVKLNDKSLQFIFKVLVNQQWFASASFLLHRMNLTFDDLMNFMNEAIDNEPIFQRSNWMKYIFLINALQIYKDFNPQVLSNIEFLNSEQTRNRFKIMNTLYNSQFNSESQLENELNDIKSVGFGDDVYVKLMYYYKMVDVIKLNSINSKLQNQKLTSLILKVGRIVPKTETFYAMFIPHICGLNNHEIKYIIDENISEDNVHTFVSERKSHVLNFLILNQRIQLKGFDMLSILLCKPSFECCQQLWSYHLNRVNQSLQGTIFYKFIVNAFIAITIRTPLFDEIVNVEFSNLSMNKKKSVIYDSIHSYLKSTSITTRNRAGNHISKITDYHEHSHIMNAILKLLFWHNDNKKMNNMINLFKFMELISSWSPLVYNKRKLFEKINRIIMENRSPAFQVFPLEERFDRLIQMIDLIKSIDHDSPKYLMALQPSLIVSLNEYIISTNASIDELVQDERVMCLSEQLSQTFEVASSNSDKLLVALNPKSYKSKAYFSQQSLLQIISRTLNSLPFEIYEKIIDYRVSEICNKKEDWISNFNRSIDSFSIFLEIFLRRGLRDDKSDTIGLSSAKFRDFLNKESMKMAHDNRQWSLVQHISGFDWDVDIKETVKVEKSHSLGEGIIYVFNSLKNVKGLDDKDKNFMKGELDLNRLAIKVDKEIDSVTNLLFDSIGDVAKIDTNTEINFAHDEGDQKGLLEQDFLEYNELYQNLKRYQDYVAHKSGFEREVASSSLKDEKLEFGLANKELNELRKRYTKKEKEKLLRFFGPIRVKCILIESIIEKNPLFIDKLIVKLYEDYDDLIPVSLLHSAMIGIIKSNDPKIDFVEKINIIKVIDHMIAMIYSSGAKRSNSYLFMRHVKFLKFRTELVDLIINESKKSNSGSLKTLNWAMKKIINAPNLKDYKKHINKWTNELNNMKDAKIGFWNPTNIYNIWDRNKD</sequence>
<keyword evidence="1" id="KW-0175">Coiled coil</keyword>
<reference evidence="2 3" key="1">
    <citation type="journal article" date="2019" name="Front. Genet.">
        <title>Whole-Genome Sequencing of the Opportunistic Yeast Pathogen Candida inconspicua Uncovers Its Hybrid Origin.</title>
        <authorList>
            <person name="Mixao V."/>
            <person name="Hansen A.P."/>
            <person name="Saus E."/>
            <person name="Boekhout T."/>
            <person name="Lass-Florl C."/>
            <person name="Gabaldon T."/>
        </authorList>
    </citation>
    <scope>NUCLEOTIDE SEQUENCE [LARGE SCALE GENOMIC DNA]</scope>
    <source>
        <strain evidence="2 3">CBS 180</strain>
    </source>
</reference>
<accession>A0A4T0WYZ1</accession>